<comment type="subunit">
    <text evidence="3">Homodimer.</text>
</comment>
<reference evidence="11 12" key="1">
    <citation type="submission" date="2020-10" db="EMBL/GenBank/DDBJ databases">
        <title>Complete genome sequence of Corynebacterium massiliense DSM 45435, type strain of Corynebacterium massiliense.</title>
        <authorList>
            <person name="Busche T."/>
            <person name="Kalinowski J."/>
            <person name="Ruckert C."/>
        </authorList>
    </citation>
    <scope>NUCLEOTIDE SEQUENCE [LARGE SCALE GENOMIC DNA]</scope>
    <source>
        <strain evidence="11 12">DSM 45435</strain>
    </source>
</reference>
<evidence type="ECO:0000313" key="12">
    <source>
        <dbReference type="Proteomes" id="UP001220064"/>
    </source>
</evidence>
<dbReference type="InterPro" id="IPR036390">
    <property type="entry name" value="WH_DNA-bd_sf"/>
</dbReference>
<evidence type="ECO:0000256" key="6">
    <source>
        <dbReference type="ARBA" id="ARBA00022723"/>
    </source>
</evidence>
<keyword evidence="4" id="KW-0963">Cytoplasm</keyword>
<comment type="subcellular location">
    <subcellularLocation>
        <location evidence="1">Cytoplasm</location>
    </subcellularLocation>
</comment>
<dbReference type="PANTHER" id="PTHR33202:SF2">
    <property type="entry name" value="FERRIC UPTAKE REGULATION PROTEIN"/>
    <property type="match status" value="1"/>
</dbReference>
<dbReference type="RefSeq" id="WP_027018727.1">
    <property type="nucleotide sequence ID" value="NZ_ATVG01000008.1"/>
</dbReference>
<dbReference type="Pfam" id="PF01475">
    <property type="entry name" value="FUR"/>
    <property type="match status" value="1"/>
</dbReference>
<dbReference type="PANTHER" id="PTHR33202">
    <property type="entry name" value="ZINC UPTAKE REGULATION PROTEIN"/>
    <property type="match status" value="1"/>
</dbReference>
<dbReference type="Proteomes" id="UP001220064">
    <property type="component" value="Chromosome"/>
</dbReference>
<evidence type="ECO:0000313" key="11">
    <source>
        <dbReference type="EMBL" id="WCZ32951.1"/>
    </source>
</evidence>
<dbReference type="EMBL" id="CP063189">
    <property type="protein sequence ID" value="WCZ32951.1"/>
    <property type="molecule type" value="Genomic_DNA"/>
</dbReference>
<keyword evidence="5" id="KW-0678">Repressor</keyword>
<dbReference type="InterPro" id="IPR002481">
    <property type="entry name" value="FUR"/>
</dbReference>
<dbReference type="SUPFAM" id="SSF46785">
    <property type="entry name" value="Winged helix' DNA-binding domain"/>
    <property type="match status" value="1"/>
</dbReference>
<sequence length="141" mass="15296">MGSATSTKKLGARTTKQRTAVMEVLEATNEFTSAKDLYHELRERGEKIGLTTVYRTLQSLADIDAVDALHPPSGETLYRQCNSDHHHHHLVCTKCGRTEEIDGGPIESWAKEKAAGHGFALTGHEAEIFGICAACQSATSS</sequence>
<keyword evidence="6" id="KW-0479">Metal-binding</keyword>
<evidence type="ECO:0000256" key="4">
    <source>
        <dbReference type="ARBA" id="ARBA00022490"/>
    </source>
</evidence>
<evidence type="ECO:0000256" key="2">
    <source>
        <dbReference type="ARBA" id="ARBA00007957"/>
    </source>
</evidence>
<evidence type="ECO:0000256" key="9">
    <source>
        <dbReference type="ARBA" id="ARBA00023125"/>
    </source>
</evidence>
<evidence type="ECO:0000256" key="8">
    <source>
        <dbReference type="ARBA" id="ARBA00023015"/>
    </source>
</evidence>
<keyword evidence="10" id="KW-0804">Transcription</keyword>
<keyword evidence="9" id="KW-0238">DNA-binding</keyword>
<keyword evidence="7" id="KW-0862">Zinc</keyword>
<dbReference type="CDD" id="cd07153">
    <property type="entry name" value="Fur_like"/>
    <property type="match status" value="1"/>
</dbReference>
<evidence type="ECO:0000256" key="7">
    <source>
        <dbReference type="ARBA" id="ARBA00022833"/>
    </source>
</evidence>
<gene>
    <name evidence="11" type="primary">zur</name>
    <name evidence="11" type="ORF">CMASS_07605</name>
</gene>
<protein>
    <submittedName>
        <fullName evidence="11">Zinc uptake regulation protein</fullName>
    </submittedName>
</protein>
<keyword evidence="12" id="KW-1185">Reference proteome</keyword>
<organism evidence="11 12">
    <name type="scientific">Corynebacterium massiliense DSM 45435</name>
    <dbReference type="NCBI Taxonomy" id="1121364"/>
    <lineage>
        <taxon>Bacteria</taxon>
        <taxon>Bacillati</taxon>
        <taxon>Actinomycetota</taxon>
        <taxon>Actinomycetes</taxon>
        <taxon>Mycobacteriales</taxon>
        <taxon>Corynebacteriaceae</taxon>
        <taxon>Corynebacterium</taxon>
    </lineage>
</organism>
<dbReference type="Gene3D" id="3.30.1490.190">
    <property type="match status" value="1"/>
</dbReference>
<evidence type="ECO:0000256" key="1">
    <source>
        <dbReference type="ARBA" id="ARBA00004496"/>
    </source>
</evidence>
<evidence type="ECO:0000256" key="10">
    <source>
        <dbReference type="ARBA" id="ARBA00023163"/>
    </source>
</evidence>
<evidence type="ECO:0000256" key="3">
    <source>
        <dbReference type="ARBA" id="ARBA00011738"/>
    </source>
</evidence>
<keyword evidence="8" id="KW-0805">Transcription regulation</keyword>
<dbReference type="Gene3D" id="1.10.10.10">
    <property type="entry name" value="Winged helix-like DNA-binding domain superfamily/Winged helix DNA-binding domain"/>
    <property type="match status" value="1"/>
</dbReference>
<comment type="similarity">
    <text evidence="2">Belongs to the Fur family.</text>
</comment>
<dbReference type="InterPro" id="IPR036388">
    <property type="entry name" value="WH-like_DNA-bd_sf"/>
</dbReference>
<proteinExistence type="inferred from homology"/>
<dbReference type="InterPro" id="IPR043135">
    <property type="entry name" value="Fur_C"/>
</dbReference>
<name>A0ABY7U982_9CORY</name>
<accession>A0ABY7U982</accession>
<evidence type="ECO:0000256" key="5">
    <source>
        <dbReference type="ARBA" id="ARBA00022491"/>
    </source>
</evidence>